<dbReference type="SMART" id="SM00199">
    <property type="entry name" value="SCY"/>
    <property type="match status" value="1"/>
</dbReference>
<organism evidence="6 7">
    <name type="scientific">Chelydra serpentina</name>
    <name type="common">Snapping turtle</name>
    <name type="synonym">Testudo serpentina</name>
    <dbReference type="NCBI Taxonomy" id="8475"/>
    <lineage>
        <taxon>Eukaryota</taxon>
        <taxon>Metazoa</taxon>
        <taxon>Chordata</taxon>
        <taxon>Craniata</taxon>
        <taxon>Vertebrata</taxon>
        <taxon>Euteleostomi</taxon>
        <taxon>Archelosauria</taxon>
        <taxon>Testudinata</taxon>
        <taxon>Testudines</taxon>
        <taxon>Cryptodira</taxon>
        <taxon>Durocryptodira</taxon>
        <taxon>Americhelydia</taxon>
        <taxon>Chelydroidea</taxon>
        <taxon>Chelydridae</taxon>
        <taxon>Chelydra</taxon>
    </lineage>
</organism>
<comment type="subcellular location">
    <subcellularLocation>
        <location evidence="4">Secreted</location>
    </subcellularLocation>
</comment>
<dbReference type="InterPro" id="IPR039809">
    <property type="entry name" value="Chemokine_b/g/d"/>
</dbReference>
<keyword evidence="4" id="KW-0145">Chemotaxis</keyword>
<feature type="domain" description="Chemokine interleukin-8-like" evidence="5">
    <location>
        <begin position="33"/>
        <end position="91"/>
    </location>
</feature>
<protein>
    <recommendedName>
        <fullName evidence="4">C-C motif chemokine</fullName>
    </recommendedName>
</protein>
<dbReference type="InterPro" id="IPR000827">
    <property type="entry name" value="Chemokine_CC_CS"/>
</dbReference>
<evidence type="ECO:0000313" key="7">
    <source>
        <dbReference type="Proteomes" id="UP000694403"/>
    </source>
</evidence>
<keyword evidence="4" id="KW-0964">Secreted</keyword>
<dbReference type="GO" id="GO:0006955">
    <property type="term" value="P:immune response"/>
    <property type="evidence" value="ECO:0007669"/>
    <property type="project" value="InterPro"/>
</dbReference>
<evidence type="ECO:0000313" key="6">
    <source>
        <dbReference type="Ensembl" id="ENSCSRP00000003890.1"/>
    </source>
</evidence>
<evidence type="ECO:0000259" key="5">
    <source>
        <dbReference type="SMART" id="SM00199"/>
    </source>
</evidence>
<evidence type="ECO:0000256" key="2">
    <source>
        <dbReference type="ARBA" id="ARBA00022514"/>
    </source>
</evidence>
<dbReference type="SUPFAM" id="SSF54117">
    <property type="entry name" value="Interleukin 8-like chemokines"/>
    <property type="match status" value="1"/>
</dbReference>
<proteinExistence type="inferred from homology"/>
<evidence type="ECO:0000256" key="3">
    <source>
        <dbReference type="ARBA" id="ARBA00023157"/>
    </source>
</evidence>
<dbReference type="InterPro" id="IPR036048">
    <property type="entry name" value="Interleukin_8-like_sf"/>
</dbReference>
<keyword evidence="7" id="KW-1185">Reference proteome</keyword>
<reference evidence="6" key="1">
    <citation type="submission" date="2025-08" db="UniProtKB">
        <authorList>
            <consortium name="Ensembl"/>
        </authorList>
    </citation>
    <scope>IDENTIFICATION</scope>
</reference>
<sequence length="105" mass="11833">ISIIQMCIMCPILLTVNGVFPLVLVVKTKSHTPVECCFDYVTGAIQLVKLVDFYTTPSECHLPAVVFKTRADRLVCADPSKLWVKRAMKVLEAKRKQTSLSENHR</sequence>
<comment type="similarity">
    <text evidence="1 4">Belongs to the intercrine beta (chemokine CC) family.</text>
</comment>
<dbReference type="Pfam" id="PF00048">
    <property type="entry name" value="IL8"/>
    <property type="match status" value="1"/>
</dbReference>
<evidence type="ECO:0000256" key="1">
    <source>
        <dbReference type="ARBA" id="ARBA00010868"/>
    </source>
</evidence>
<dbReference type="Gene3D" id="2.40.50.40">
    <property type="match status" value="1"/>
</dbReference>
<reference evidence="6" key="2">
    <citation type="submission" date="2025-09" db="UniProtKB">
        <authorList>
            <consortium name="Ensembl"/>
        </authorList>
    </citation>
    <scope>IDENTIFICATION</scope>
</reference>
<accession>A0A8C3RVT0</accession>
<evidence type="ECO:0000256" key="4">
    <source>
        <dbReference type="RuleBase" id="RU361150"/>
    </source>
</evidence>
<dbReference type="PROSITE" id="PS00472">
    <property type="entry name" value="SMALL_CYTOKINES_CC"/>
    <property type="match status" value="1"/>
</dbReference>
<dbReference type="InterPro" id="IPR001811">
    <property type="entry name" value="Chemokine_IL8-like_dom"/>
</dbReference>
<dbReference type="Ensembl" id="ENSCSRT00000004023.1">
    <property type="protein sequence ID" value="ENSCSRP00000003890.1"/>
    <property type="gene ID" value="ENSCSRG00000002941.1"/>
</dbReference>
<dbReference type="FunFam" id="2.40.50.40:FF:000002">
    <property type="entry name" value="C-C motif chemokine"/>
    <property type="match status" value="1"/>
</dbReference>
<dbReference type="GO" id="GO:0008009">
    <property type="term" value="F:chemokine activity"/>
    <property type="evidence" value="ECO:0007669"/>
    <property type="project" value="InterPro"/>
</dbReference>
<keyword evidence="3" id="KW-1015">Disulfide bond</keyword>
<dbReference type="PANTHER" id="PTHR12015">
    <property type="entry name" value="SMALL INDUCIBLE CYTOKINE A"/>
    <property type="match status" value="1"/>
</dbReference>
<name>A0A8C3RVT0_CHESE</name>
<keyword evidence="2 4" id="KW-0202">Cytokine</keyword>
<dbReference type="Proteomes" id="UP000694403">
    <property type="component" value="Unplaced"/>
</dbReference>
<dbReference type="GO" id="GO:0005615">
    <property type="term" value="C:extracellular space"/>
    <property type="evidence" value="ECO:0007669"/>
    <property type="project" value="UniProtKB-KW"/>
</dbReference>
<dbReference type="AlphaFoldDB" id="A0A8C3RVT0"/>
<dbReference type="CDD" id="cd00272">
    <property type="entry name" value="Chemokine_CC"/>
    <property type="match status" value="1"/>
</dbReference>